<reference evidence="2" key="1">
    <citation type="submission" date="2021-02" db="EMBL/GenBank/DDBJ databases">
        <title>Strain Y2R2, a novel species of the genus Halomonas.</title>
        <authorList>
            <person name="Huang H."/>
        </authorList>
    </citation>
    <scope>NUCLEOTIDE SEQUENCE</scope>
    <source>
        <strain evidence="2">Y2R2</strain>
    </source>
</reference>
<organism evidence="2 3">
    <name type="scientific">Halomonas binhaiensis</name>
    <dbReference type="NCBI Taxonomy" id="2562282"/>
    <lineage>
        <taxon>Bacteria</taxon>
        <taxon>Pseudomonadati</taxon>
        <taxon>Pseudomonadota</taxon>
        <taxon>Gammaproteobacteria</taxon>
        <taxon>Oceanospirillales</taxon>
        <taxon>Halomonadaceae</taxon>
        <taxon>Halomonas</taxon>
    </lineage>
</organism>
<dbReference type="AlphaFoldDB" id="A0A5C1NC97"/>
<keyword evidence="3" id="KW-1185">Reference proteome</keyword>
<accession>A0A5C1NC97</accession>
<dbReference type="KEGG" id="hbh:E4T21_04095"/>
<feature type="chain" id="PRO_5023140772" evidence="1">
    <location>
        <begin position="29"/>
        <end position="266"/>
    </location>
</feature>
<evidence type="ECO:0000256" key="1">
    <source>
        <dbReference type="SAM" id="SignalP"/>
    </source>
</evidence>
<gene>
    <name evidence="2" type="ORF">E4T21_04095</name>
</gene>
<feature type="signal peptide" evidence="1">
    <location>
        <begin position="1"/>
        <end position="28"/>
    </location>
</feature>
<name>A0A5C1NC97_9GAMM</name>
<dbReference type="RefSeq" id="WP_149283772.1">
    <property type="nucleotide sequence ID" value="NZ_CP038437.2"/>
</dbReference>
<sequence>MWGQAIGGIRRRVMLAMVVALAAPVSLAATTDFTRFEGDSDARQLSDSELGNLRGRYVDQGTLMYFGVQMVSHWRTASGDNFSAGARMAGDLTRRLPTVSFEPTLTVIKGANEPVLANSYNGNGATVVDHGTRNGSGVVQSIQAGGDFNTASNDLVLDVMSADKFRGRGNPRSSGGSIQQALGGTRITASAKGNDMQVSIDLPGMGHVTQSITPGRGLRQAIQLSSNFQTVRNMTRLQLYMGNGASLSRGSVPGMLRSVHSAAALR</sequence>
<evidence type="ECO:0000313" key="2">
    <source>
        <dbReference type="EMBL" id="QEM80824.1"/>
    </source>
</evidence>
<evidence type="ECO:0000313" key="3">
    <source>
        <dbReference type="Proteomes" id="UP000324285"/>
    </source>
</evidence>
<dbReference type="Proteomes" id="UP000324285">
    <property type="component" value="Chromosome"/>
</dbReference>
<dbReference type="EMBL" id="CP038437">
    <property type="protein sequence ID" value="QEM80824.1"/>
    <property type="molecule type" value="Genomic_DNA"/>
</dbReference>
<protein>
    <submittedName>
        <fullName evidence="2">Uncharacterized protein</fullName>
    </submittedName>
</protein>
<keyword evidence="1" id="KW-0732">Signal</keyword>
<dbReference type="OrthoDB" id="5585636at2"/>
<proteinExistence type="predicted"/>